<accession>A0A1M6D4Y0</accession>
<organism evidence="1 2">
    <name type="scientific">Clostridium amylolyticum</name>
    <dbReference type="NCBI Taxonomy" id="1121298"/>
    <lineage>
        <taxon>Bacteria</taxon>
        <taxon>Bacillati</taxon>
        <taxon>Bacillota</taxon>
        <taxon>Clostridia</taxon>
        <taxon>Eubacteriales</taxon>
        <taxon>Clostridiaceae</taxon>
        <taxon>Clostridium</taxon>
    </lineage>
</organism>
<dbReference type="RefSeq" id="WP_083599760.1">
    <property type="nucleotide sequence ID" value="NZ_FQZO01000001.1"/>
</dbReference>
<dbReference type="OrthoDB" id="2042595at2"/>
<keyword evidence="2" id="KW-1185">Reference proteome</keyword>
<dbReference type="AlphaFoldDB" id="A0A1M6D4Y0"/>
<dbReference type="Proteomes" id="UP000184080">
    <property type="component" value="Unassembled WGS sequence"/>
</dbReference>
<gene>
    <name evidence="1" type="ORF">SAMN05444401_1334</name>
</gene>
<evidence type="ECO:0000313" key="2">
    <source>
        <dbReference type="Proteomes" id="UP000184080"/>
    </source>
</evidence>
<evidence type="ECO:0000313" key="1">
    <source>
        <dbReference type="EMBL" id="SHI68068.1"/>
    </source>
</evidence>
<dbReference type="STRING" id="1121298.SAMN05444401_1334"/>
<protein>
    <submittedName>
        <fullName evidence="1">Uncharacterized protein</fullName>
    </submittedName>
</protein>
<sequence>MNKLMGFYELLKSGLPTVPWRVFNEKSYLEDKYLWTVRTATVKGKDINLPRIIGKSAKDAYEGALEVYKTYKDKGIVIYYPYFLAEKSGTLKINNEEITIEAVYKDLWNLVTYNNKEVTIIKKDDRSTIYGNEDFFSKEEINELNNYASRIKIIFKDYMLQGKTLLLEWSYAFNSNTNLEPLGDRYLVFYEVREI</sequence>
<reference evidence="1 2" key="1">
    <citation type="submission" date="2016-11" db="EMBL/GenBank/DDBJ databases">
        <authorList>
            <person name="Jaros S."/>
            <person name="Januszkiewicz K."/>
            <person name="Wedrychowicz H."/>
        </authorList>
    </citation>
    <scope>NUCLEOTIDE SEQUENCE [LARGE SCALE GENOMIC DNA]</scope>
    <source>
        <strain evidence="1 2">DSM 21864</strain>
    </source>
</reference>
<dbReference type="EMBL" id="FQZO01000001">
    <property type="protein sequence ID" value="SHI68068.1"/>
    <property type="molecule type" value="Genomic_DNA"/>
</dbReference>
<name>A0A1M6D4Y0_9CLOT</name>
<proteinExistence type="predicted"/>